<feature type="compositionally biased region" description="Polar residues" evidence="1">
    <location>
        <begin position="1299"/>
        <end position="1312"/>
    </location>
</feature>
<feature type="compositionally biased region" description="Polar residues" evidence="1">
    <location>
        <begin position="1250"/>
        <end position="1265"/>
    </location>
</feature>
<feature type="region of interest" description="Disordered" evidence="1">
    <location>
        <begin position="321"/>
        <end position="340"/>
    </location>
</feature>
<feature type="compositionally biased region" description="Low complexity" evidence="1">
    <location>
        <begin position="1043"/>
        <end position="1054"/>
    </location>
</feature>
<feature type="compositionally biased region" description="Polar residues" evidence="1">
    <location>
        <begin position="1213"/>
        <end position="1228"/>
    </location>
</feature>
<feature type="region of interest" description="Disordered" evidence="1">
    <location>
        <begin position="404"/>
        <end position="428"/>
    </location>
</feature>
<comment type="caution">
    <text evidence="2">The sequence shown here is derived from an EMBL/GenBank/DDBJ whole genome shotgun (WGS) entry which is preliminary data.</text>
</comment>
<evidence type="ECO:0000313" key="3">
    <source>
        <dbReference type="Proteomes" id="UP001159428"/>
    </source>
</evidence>
<feature type="compositionally biased region" description="Basic and acidic residues" evidence="1">
    <location>
        <begin position="404"/>
        <end position="425"/>
    </location>
</feature>
<sequence length="1440" mass="159907">MEVLSPQNQSIDDYSSLDESWDSRLPTPLALDFSSLREEEDSIPNTQRGLSDVEGQDLYVDSLGYEDFSASPSGLNGYMAINGTRENDTDYLRMAKKGGGHADLLKVEPHTPTPEPVRYDKKDGQWYTHDGVDVKDTQQKKEMITLSRDQLSSSAKSSVDIETDTEYLQLAKKGGGRKDLLTVVPHTPTPEPVKYTKKDGQWYTQDGVDVKETQQRKDLSLALNGLLHNGDDAQLAAGGKHTDYLDLAKKGGGHKDLLSIQAHTPSPEPRQYEKKQWDWYNQDDMVIRDGPQDSGSGQNRRRTFSDSASECKAETEYLQTARKGGGHKDLLSMEPHLTSPERVNYEKTDGQWYTHDGVDIKETQGRKEMVTLPKNPCPSSTASSIDIEIDTDYLKTAKKGGGHKDLLTVEPHKPTPEPVSYDKTDGQWYTHNGVDVKETQQRRDLSSSLNNSQDCDVLAAGENCGEYLQLAKKGGGHKDLLTIDPHTPTPEPASYEKTDGQWYSHDGVDVKDTQQRKEMITVCSSPRPVNLESSLEVDSQTDYLKIAKKGGGHKDLLTVEPHTPTPEPVRYDKKDGQWYSHDGVDVTETQKRKELAVSIEAQQGTKTLLAAGGNNTEYLDLAKKGGGHNNLLTISPHAPTPEPVRFDKKDGQWYTHDGVDIKETQQRIDSIVSLDDQKNSECVMAAGCNNREYLELAKKGGGHQDLLLVQPHTPTPEPVRYEKKDGEWYAHDGVDIKESQQRKDLSVTLESIPEDLSAAGEHNGDYLKTARQGGRKDLLTVEPHTPTPEPVRYDKKDGQWYTHNGVDVKDTQQRKEMVTVASSPRPANLDSSLEVDTETDYLKIAKKGGGHKDLLTVEPHTPTPEPVRYDKTDGQWYNHDGVDVKDTQQRKEMVTVSSSPRPSSAPSSEKIPIETDYLKIAKKGGGHKDLLTLEPHTPTPEPVKYDKKDGQWYTHDGVDVKETQKRKEMVTVSKSPHRSDLAGSMNAQKETDYLKMAKKGGGHKDLLTVEPHTPSPEPQRYQKNGGDWYSQNNKDTTIGATVSPSSPSKGNNSSATDYLMLARKSGGHSAATRSPRKNTENSKVYNTNTEYLKMARKGGGHKDLLTMEAHTPSPKPQRYQKKGGDWYNQDYVDGSKTRGKKGTRNQNGDPPKEISTETEYLKRARKGGGHKDLLATEGHKPSPTPRNSESKLGDWYYHDGINGKESLQRKESPANSPRKSNVDSSPASSEYLKMAKKGGGHKDLLMMTPHQASPKPNQVKKQNTDTTPVNSPRTVSSSSRDSTEYLRLARKGGGHPDLLNNSPRQSDSSVVNRSDAMDSSRKIEPNTSLRRSASMRHRGPVSDYLGIARKGGHHKDLLTMPETSNFRRDQESRRSLRSFRSPITSQVDGPPRPRTAEPRQPVWMGGSGPERVSTPVKRTLIAPFASHEGSPGAARNPDKI</sequence>
<feature type="compositionally biased region" description="Low complexity" evidence="1">
    <location>
        <begin position="1266"/>
        <end position="1280"/>
    </location>
</feature>
<organism evidence="2 3">
    <name type="scientific">Pocillopora meandrina</name>
    <dbReference type="NCBI Taxonomy" id="46732"/>
    <lineage>
        <taxon>Eukaryota</taxon>
        <taxon>Metazoa</taxon>
        <taxon>Cnidaria</taxon>
        <taxon>Anthozoa</taxon>
        <taxon>Hexacorallia</taxon>
        <taxon>Scleractinia</taxon>
        <taxon>Astrocoeniina</taxon>
        <taxon>Pocilloporidae</taxon>
        <taxon>Pocillopora</taxon>
    </lineage>
</organism>
<feature type="compositionally biased region" description="Polar residues" evidence="1">
    <location>
        <begin position="1"/>
        <end position="13"/>
    </location>
</feature>
<feature type="compositionally biased region" description="Polar residues" evidence="1">
    <location>
        <begin position="1029"/>
        <end position="1042"/>
    </location>
</feature>
<dbReference type="InterPro" id="IPR040247">
    <property type="entry name" value="DUF5524"/>
</dbReference>
<dbReference type="PANTHER" id="PTHR31097">
    <property type="entry name" value="SI:DKEY-276J7.1"/>
    <property type="match status" value="1"/>
</dbReference>
<accession>A0AAU9WZU9</accession>
<proteinExistence type="predicted"/>
<feature type="compositionally biased region" description="Basic and acidic residues" evidence="1">
    <location>
        <begin position="1169"/>
        <end position="1180"/>
    </location>
</feature>
<feature type="compositionally biased region" description="Basic and acidic residues" evidence="1">
    <location>
        <begin position="943"/>
        <end position="969"/>
    </location>
</feature>
<evidence type="ECO:0000256" key="1">
    <source>
        <dbReference type="SAM" id="MobiDB-lite"/>
    </source>
</evidence>
<keyword evidence="3" id="KW-1185">Reference proteome</keyword>
<feature type="region of interest" description="Disordered" evidence="1">
    <location>
        <begin position="853"/>
        <end position="877"/>
    </location>
</feature>
<evidence type="ECO:0000313" key="2">
    <source>
        <dbReference type="EMBL" id="CAH3132115.1"/>
    </source>
</evidence>
<protein>
    <submittedName>
        <fullName evidence="2">Uncharacterized protein</fullName>
    </submittedName>
</protein>
<name>A0AAU9WZU9_9CNID</name>
<feature type="region of interest" description="Disordered" evidence="1">
    <location>
        <begin position="285"/>
        <end position="312"/>
    </location>
</feature>
<dbReference type="PANTHER" id="PTHR31097:SF2">
    <property type="entry name" value="CHROMOSOME 7 OPEN READING FRAME 57"/>
    <property type="match status" value="1"/>
</dbReference>
<feature type="region of interest" description="Disordered" evidence="1">
    <location>
        <begin position="927"/>
        <end position="1413"/>
    </location>
</feature>
<feature type="compositionally biased region" description="Basic and acidic residues" evidence="1">
    <location>
        <begin position="1365"/>
        <end position="1374"/>
    </location>
</feature>
<feature type="compositionally biased region" description="Polar residues" evidence="1">
    <location>
        <begin position="1081"/>
        <end position="1090"/>
    </location>
</feature>
<dbReference type="EMBL" id="CALNXJ010000026">
    <property type="protein sequence ID" value="CAH3132115.1"/>
    <property type="molecule type" value="Genomic_DNA"/>
</dbReference>
<gene>
    <name evidence="2" type="ORF">PMEA_00014491</name>
</gene>
<feature type="region of interest" description="Disordered" evidence="1">
    <location>
        <begin position="486"/>
        <end position="505"/>
    </location>
</feature>
<feature type="compositionally biased region" description="Basic and acidic residues" evidence="1">
    <location>
        <begin position="1150"/>
        <end position="1162"/>
    </location>
</feature>
<dbReference type="Proteomes" id="UP001159428">
    <property type="component" value="Unassembled WGS sequence"/>
</dbReference>
<reference evidence="2 3" key="1">
    <citation type="submission" date="2022-05" db="EMBL/GenBank/DDBJ databases">
        <authorList>
            <consortium name="Genoscope - CEA"/>
            <person name="William W."/>
        </authorList>
    </citation>
    <scope>NUCLEOTIDE SEQUENCE [LARGE SCALE GENOMIC DNA]</scope>
</reference>
<feature type="region of interest" description="Disordered" evidence="1">
    <location>
        <begin position="1421"/>
        <end position="1440"/>
    </location>
</feature>
<feature type="region of interest" description="Disordered" evidence="1">
    <location>
        <begin position="1"/>
        <end position="25"/>
    </location>
</feature>
<feature type="compositionally biased region" description="Basic and acidic residues" evidence="1">
    <location>
        <begin position="1315"/>
        <end position="1324"/>
    </location>
</feature>